<keyword evidence="3" id="KW-0064">Aspartyl protease</keyword>
<evidence type="ECO:0000313" key="7">
    <source>
        <dbReference type="Proteomes" id="UP000593892"/>
    </source>
</evidence>
<dbReference type="InterPro" id="IPR000671">
    <property type="entry name" value="Peptidase_A31"/>
</dbReference>
<proteinExistence type="inferred from homology"/>
<evidence type="ECO:0000256" key="4">
    <source>
        <dbReference type="ARBA" id="ARBA00022801"/>
    </source>
</evidence>
<dbReference type="Pfam" id="PF01750">
    <property type="entry name" value="HycI"/>
    <property type="match status" value="1"/>
</dbReference>
<dbReference type="GO" id="GO:0016485">
    <property type="term" value="P:protein processing"/>
    <property type="evidence" value="ECO:0007669"/>
    <property type="project" value="TreeGrafter"/>
</dbReference>
<accession>A0A7S7SLJ1</accession>
<dbReference type="NCBIfam" id="TIGR00072">
    <property type="entry name" value="hydrog_prot"/>
    <property type="match status" value="1"/>
</dbReference>
<sequence length="180" mass="18202">MTNGSPEPPAAGQGSRSAGFDPPGPAPVLVLGLGNLLLSDDGVGLRLLELLSADPAPGVEYVDGGTQGLALLGLFEGRHSVVVCDAVALDGEPGAIHVLDKAAIAELRGSRAGSAHESNALGLLQALTLLGQDPDELWVVGIEPEVVRTGIGLSASVTASLAGCVQQARQLIPRHASMRP</sequence>
<dbReference type="RefSeq" id="WP_194450576.1">
    <property type="nucleotide sequence ID" value="NZ_CP063849.1"/>
</dbReference>
<organism evidence="6 7">
    <name type="scientific">Paludibaculum fermentans</name>
    <dbReference type="NCBI Taxonomy" id="1473598"/>
    <lineage>
        <taxon>Bacteria</taxon>
        <taxon>Pseudomonadati</taxon>
        <taxon>Acidobacteriota</taxon>
        <taxon>Terriglobia</taxon>
        <taxon>Bryobacterales</taxon>
        <taxon>Bryobacteraceae</taxon>
        <taxon>Paludibaculum</taxon>
    </lineage>
</organism>
<dbReference type="CDD" id="cd00518">
    <property type="entry name" value="H2MP"/>
    <property type="match status" value="1"/>
</dbReference>
<dbReference type="PANTHER" id="PTHR30302:SF1">
    <property type="entry name" value="HYDROGENASE 2 MATURATION PROTEASE"/>
    <property type="match status" value="1"/>
</dbReference>
<dbReference type="InterPro" id="IPR023430">
    <property type="entry name" value="Pept_HybD-like_dom_sf"/>
</dbReference>
<protein>
    <submittedName>
        <fullName evidence="6">Hydrogenase maturation protease</fullName>
    </submittedName>
</protein>
<dbReference type="GO" id="GO:0008047">
    <property type="term" value="F:enzyme activator activity"/>
    <property type="evidence" value="ECO:0007669"/>
    <property type="project" value="InterPro"/>
</dbReference>
<gene>
    <name evidence="6" type="ORF">IRI77_02825</name>
</gene>
<dbReference type="Gene3D" id="3.40.50.1450">
    <property type="entry name" value="HybD-like"/>
    <property type="match status" value="1"/>
</dbReference>
<keyword evidence="7" id="KW-1185">Reference proteome</keyword>
<dbReference type="AlphaFoldDB" id="A0A7S7SLJ1"/>
<dbReference type="SUPFAM" id="SSF53163">
    <property type="entry name" value="HybD-like"/>
    <property type="match status" value="1"/>
</dbReference>
<reference evidence="6 7" key="1">
    <citation type="submission" date="2020-10" db="EMBL/GenBank/DDBJ databases">
        <title>Complete genome sequence of Paludibaculum fermentans P105T, a facultatively anaerobic acidobacterium capable of dissimilatory Fe(III) reduction.</title>
        <authorList>
            <person name="Dedysh S.N."/>
            <person name="Beletsky A.V."/>
            <person name="Kulichevskaya I.S."/>
            <person name="Mardanov A.V."/>
            <person name="Ravin N.V."/>
        </authorList>
    </citation>
    <scope>NUCLEOTIDE SEQUENCE [LARGE SCALE GENOMIC DNA]</scope>
    <source>
        <strain evidence="6 7">P105</strain>
    </source>
</reference>
<evidence type="ECO:0000256" key="5">
    <source>
        <dbReference type="SAM" id="MobiDB-lite"/>
    </source>
</evidence>
<dbReference type="PRINTS" id="PR00446">
    <property type="entry name" value="HYDRGNUPTAKE"/>
</dbReference>
<dbReference type="EMBL" id="CP063849">
    <property type="protein sequence ID" value="QOY88913.1"/>
    <property type="molecule type" value="Genomic_DNA"/>
</dbReference>
<evidence type="ECO:0000256" key="2">
    <source>
        <dbReference type="ARBA" id="ARBA00022670"/>
    </source>
</evidence>
<dbReference type="KEGG" id="pfer:IRI77_02825"/>
<evidence type="ECO:0000256" key="1">
    <source>
        <dbReference type="ARBA" id="ARBA00006814"/>
    </source>
</evidence>
<evidence type="ECO:0000313" key="6">
    <source>
        <dbReference type="EMBL" id="QOY88913.1"/>
    </source>
</evidence>
<feature type="region of interest" description="Disordered" evidence="5">
    <location>
        <begin position="1"/>
        <end position="21"/>
    </location>
</feature>
<name>A0A7S7SLJ1_PALFE</name>
<evidence type="ECO:0000256" key="3">
    <source>
        <dbReference type="ARBA" id="ARBA00022750"/>
    </source>
</evidence>
<dbReference type="PANTHER" id="PTHR30302">
    <property type="entry name" value="HYDROGENASE 1 MATURATION PROTEASE"/>
    <property type="match status" value="1"/>
</dbReference>
<dbReference type="Proteomes" id="UP000593892">
    <property type="component" value="Chromosome"/>
</dbReference>
<dbReference type="GO" id="GO:0004190">
    <property type="term" value="F:aspartic-type endopeptidase activity"/>
    <property type="evidence" value="ECO:0007669"/>
    <property type="project" value="UniProtKB-KW"/>
</dbReference>
<keyword evidence="4" id="KW-0378">Hydrolase</keyword>
<keyword evidence="2 6" id="KW-0645">Protease</keyword>
<comment type="similarity">
    <text evidence="1">Belongs to the peptidase A31 family.</text>
</comment>